<dbReference type="InterPro" id="IPR057135">
    <property type="entry name" value="At4g27190-like_LRR"/>
</dbReference>
<dbReference type="EMBL" id="SMOL01000553">
    <property type="protein sequence ID" value="KAB2608330.1"/>
    <property type="molecule type" value="Genomic_DNA"/>
</dbReference>
<dbReference type="Pfam" id="PF23247">
    <property type="entry name" value="LRR_RPS2"/>
    <property type="match status" value="1"/>
</dbReference>
<dbReference type="Gene3D" id="3.80.10.10">
    <property type="entry name" value="Ribonuclease Inhibitor"/>
    <property type="match status" value="1"/>
</dbReference>
<reference evidence="4" key="2">
    <citation type="submission" date="2019-10" db="EMBL/GenBank/DDBJ databases">
        <title>A de novo genome assembly of a pear dwarfing rootstock.</title>
        <authorList>
            <person name="Wang F."/>
            <person name="Wang J."/>
            <person name="Li S."/>
            <person name="Zhang Y."/>
            <person name="Fang M."/>
            <person name="Ma L."/>
            <person name="Zhao Y."/>
            <person name="Jiang S."/>
        </authorList>
    </citation>
    <scope>NUCLEOTIDE SEQUENCE [LARGE SCALE GENOMIC DNA]</scope>
</reference>
<keyword evidence="1" id="KW-0611">Plant defense</keyword>
<evidence type="ECO:0000259" key="2">
    <source>
        <dbReference type="Pfam" id="PF23247"/>
    </source>
</evidence>
<dbReference type="Proteomes" id="UP000327157">
    <property type="component" value="Chromosome 14"/>
</dbReference>
<proteinExistence type="predicted"/>
<evidence type="ECO:0000313" key="3">
    <source>
        <dbReference type="EMBL" id="KAB2608330.1"/>
    </source>
</evidence>
<dbReference type="PANTHER" id="PTHR33463:SF198">
    <property type="entry name" value="RPP4C3"/>
    <property type="match status" value="1"/>
</dbReference>
<dbReference type="InterPro" id="IPR050905">
    <property type="entry name" value="Plant_NBS-LRR"/>
</dbReference>
<dbReference type="PANTHER" id="PTHR33463">
    <property type="entry name" value="NB-ARC DOMAIN-CONTAINING PROTEIN-RELATED"/>
    <property type="match status" value="1"/>
</dbReference>
<dbReference type="InterPro" id="IPR032675">
    <property type="entry name" value="LRR_dom_sf"/>
</dbReference>
<dbReference type="OrthoDB" id="1164840at2759"/>
<evidence type="ECO:0000256" key="1">
    <source>
        <dbReference type="ARBA" id="ARBA00022821"/>
    </source>
</evidence>
<protein>
    <submittedName>
        <fullName evidence="3">Disease resistance protein</fullName>
    </submittedName>
</protein>
<reference evidence="3 4" key="3">
    <citation type="submission" date="2019-11" db="EMBL/GenBank/DDBJ databases">
        <title>A de novo genome assembly of a pear dwarfing rootstock.</title>
        <authorList>
            <person name="Wang F."/>
            <person name="Wang J."/>
            <person name="Li S."/>
            <person name="Zhang Y."/>
            <person name="Fang M."/>
            <person name="Ma L."/>
            <person name="Zhao Y."/>
            <person name="Jiang S."/>
        </authorList>
    </citation>
    <scope>NUCLEOTIDE SEQUENCE [LARGE SCALE GENOMIC DNA]</scope>
    <source>
        <strain evidence="3">S2</strain>
        <tissue evidence="3">Leaf</tissue>
    </source>
</reference>
<dbReference type="AlphaFoldDB" id="A0A5N5G3Q5"/>
<keyword evidence="4" id="KW-1185">Reference proteome</keyword>
<reference evidence="3 4" key="1">
    <citation type="submission" date="2019-09" db="EMBL/GenBank/DDBJ databases">
        <authorList>
            <person name="Ou C."/>
        </authorList>
    </citation>
    <scope>NUCLEOTIDE SEQUENCE [LARGE SCALE GENOMIC DNA]</scope>
    <source>
        <strain evidence="3">S2</strain>
        <tissue evidence="3">Leaf</tissue>
    </source>
</reference>
<dbReference type="SUPFAM" id="SSF52058">
    <property type="entry name" value="L domain-like"/>
    <property type="match status" value="1"/>
</dbReference>
<gene>
    <name evidence="3" type="ORF">D8674_011498</name>
</gene>
<evidence type="ECO:0000313" key="4">
    <source>
        <dbReference type="Proteomes" id="UP000327157"/>
    </source>
</evidence>
<sequence length="289" mass="32646">MSFFLEKSMVNVSHASFGVLAFLMGSNNSSSIVVFKANIDFPTLIFHLRKIPLVSSSDRVTPTYLEDLNNYDNLENLHVSDCVNGSDFPTQETEQKESSHSVEVFNKVRSLRLHKLPSLKRVWETGGSQPMFTGSSFESLKSPQVDCCNQLEYLFSSSIAKLLVSIEHIEVMNCEQIEEIIAAEEESDEIIALPKVKSIKLESLPNLKYFCGEAYTWKLPSLELLKVINVQNLRLFAPKLIGTHNPRLQVNTALGQAEWIGDLNATLRNIYDSRGPRVCKFSKENVRKE</sequence>
<accession>A0A5N5G3Q5</accession>
<organism evidence="3 4">
    <name type="scientific">Pyrus ussuriensis x Pyrus communis</name>
    <dbReference type="NCBI Taxonomy" id="2448454"/>
    <lineage>
        <taxon>Eukaryota</taxon>
        <taxon>Viridiplantae</taxon>
        <taxon>Streptophyta</taxon>
        <taxon>Embryophyta</taxon>
        <taxon>Tracheophyta</taxon>
        <taxon>Spermatophyta</taxon>
        <taxon>Magnoliopsida</taxon>
        <taxon>eudicotyledons</taxon>
        <taxon>Gunneridae</taxon>
        <taxon>Pentapetalae</taxon>
        <taxon>rosids</taxon>
        <taxon>fabids</taxon>
        <taxon>Rosales</taxon>
        <taxon>Rosaceae</taxon>
        <taxon>Amygdaloideae</taxon>
        <taxon>Maleae</taxon>
        <taxon>Pyrus</taxon>
    </lineage>
</organism>
<feature type="domain" description="Disease resistance protein At4g27190-like leucine-rich repeats" evidence="2">
    <location>
        <begin position="69"/>
        <end position="175"/>
    </location>
</feature>
<comment type="caution">
    <text evidence="3">The sequence shown here is derived from an EMBL/GenBank/DDBJ whole genome shotgun (WGS) entry which is preliminary data.</text>
</comment>
<name>A0A5N5G3Q5_9ROSA</name>